<dbReference type="InParanoid" id="A0A1X7SHR4"/>
<dbReference type="Pfam" id="PF12257">
    <property type="entry name" value="IML1"/>
    <property type="match status" value="1"/>
</dbReference>
<evidence type="ECO:0000313" key="3">
    <source>
        <dbReference type="EnsemblMetazoa" id="Aqu2.1.01598_001"/>
    </source>
</evidence>
<organism evidence="3">
    <name type="scientific">Amphimedon queenslandica</name>
    <name type="common">Sponge</name>
    <dbReference type="NCBI Taxonomy" id="400682"/>
    <lineage>
        <taxon>Eukaryota</taxon>
        <taxon>Metazoa</taxon>
        <taxon>Porifera</taxon>
        <taxon>Demospongiae</taxon>
        <taxon>Heteroscleromorpha</taxon>
        <taxon>Haplosclerida</taxon>
        <taxon>Niphatidae</taxon>
        <taxon>Amphimedon</taxon>
    </lineage>
</organism>
<dbReference type="STRING" id="400682.A0A1X7SHR4"/>
<feature type="signal peptide" evidence="1">
    <location>
        <begin position="1"/>
        <end position="22"/>
    </location>
</feature>
<feature type="domain" description="Vacuolar membrane-associated protein Iml1 N-terminal" evidence="2">
    <location>
        <begin position="3"/>
        <end position="74"/>
    </location>
</feature>
<keyword evidence="1" id="KW-0732">Signal</keyword>
<accession>A0A1X7SHR4</accession>
<proteinExistence type="predicted"/>
<dbReference type="InterPro" id="IPR048255">
    <property type="entry name" value="IML1_N"/>
</dbReference>
<evidence type="ECO:0000259" key="2">
    <source>
        <dbReference type="Pfam" id="PF12257"/>
    </source>
</evidence>
<feature type="chain" id="PRO_5010874231" description="Vacuolar membrane-associated protein Iml1 N-terminal domain-containing protein" evidence="1">
    <location>
        <begin position="23"/>
        <end position="78"/>
    </location>
</feature>
<evidence type="ECO:0000256" key="1">
    <source>
        <dbReference type="SAM" id="SignalP"/>
    </source>
</evidence>
<reference evidence="3" key="1">
    <citation type="submission" date="2017-05" db="UniProtKB">
        <authorList>
            <consortium name="EnsemblMetazoa"/>
        </authorList>
    </citation>
    <scope>IDENTIFICATION</scope>
</reference>
<protein>
    <recommendedName>
        <fullName evidence="2">Vacuolar membrane-associated protein Iml1 N-terminal domain-containing protein</fullName>
    </recommendedName>
</protein>
<sequence length="78" mass="8918">IDKGVYISRKLLFAAMLLRVSGLWTKGETVKSGVHGDWLYQCGSASLQFFLFMQVSSEIWEFDPNGQLLYHDCASTYY</sequence>
<dbReference type="OrthoDB" id="39497at2759"/>
<name>A0A1X7SHR4_AMPQE</name>
<dbReference type="AlphaFoldDB" id="A0A1X7SHR4"/>
<dbReference type="EnsemblMetazoa" id="Aqu2.1.01598_001">
    <property type="protein sequence ID" value="Aqu2.1.01598_001"/>
    <property type="gene ID" value="Aqu2.1.01598"/>
</dbReference>